<comment type="caution">
    <text evidence="2">The sequence shown here is derived from an EMBL/GenBank/DDBJ whole genome shotgun (WGS) entry which is preliminary data.</text>
</comment>
<feature type="transmembrane region" description="Helical" evidence="1">
    <location>
        <begin position="411"/>
        <end position="430"/>
    </location>
</feature>
<keyword evidence="1" id="KW-1133">Transmembrane helix</keyword>
<keyword evidence="1" id="KW-0812">Transmembrane</keyword>
<feature type="transmembrane region" description="Helical" evidence="1">
    <location>
        <begin position="436"/>
        <end position="454"/>
    </location>
</feature>
<gene>
    <name evidence="2" type="ORF">R3P38DRAFT_3498579</name>
</gene>
<feature type="transmembrane region" description="Helical" evidence="1">
    <location>
        <begin position="357"/>
        <end position="381"/>
    </location>
</feature>
<keyword evidence="3" id="KW-1185">Reference proteome</keyword>
<protein>
    <submittedName>
        <fullName evidence="2">Uncharacterized protein</fullName>
    </submittedName>
</protein>
<sequence>MLTLTPIAPENFKRYLHKRTIARKFTEHTIPLLSRSFPRQIIAAWDPHAHPEGALYFVHQKRVFTDSHLYDTNSLTFINQALEQLLARPEAQSLPLNLEENQVDIVLDPMTEDSDNIECGYYLVDHIERAIFWLDPFDMSSLDYWDLVPGIDSISHIKIGLEVQYWQHCDYFPLNVPFTQASVQELQDRIMFGLGDTMTSEATTTPFPAEHLLKMFALTEKMAFTETPAISRNQVGRISNAGSIVVFARFMAEFSRQRFYHFHGEKTARLNNSDSVYDAEREHSFLMRLLSLLLFNDPAKRLHSIKAMVTDQITNFQSWRKYITLSREEWHDLVLYGTLILNANIAFLAVPVTETSIAAQIASYASVCFGFGSIVLGIVLLSKYRLDISEVPDVTPAISFFQNHGRSARGLALLMITYIFAFLLAVFQANRADVRGVIIGTASITMITLAIFGLREKWSTWRQISNQGWLAMKNKALQQWVPGRRGELAQAVSGTEPNISV</sequence>
<proteinExistence type="predicted"/>
<dbReference type="Proteomes" id="UP001362999">
    <property type="component" value="Unassembled WGS sequence"/>
</dbReference>
<dbReference type="AlphaFoldDB" id="A0AAW0C5F0"/>
<accession>A0AAW0C5F0</accession>
<reference evidence="2 3" key="1">
    <citation type="journal article" date="2024" name="J Genomics">
        <title>Draft genome sequencing and assembly of Favolaschia claudopus CIRM-BRFM 2984 isolated from oak limbs.</title>
        <authorList>
            <person name="Navarro D."/>
            <person name="Drula E."/>
            <person name="Chaduli D."/>
            <person name="Cazenave R."/>
            <person name="Ahrendt S."/>
            <person name="Wang J."/>
            <person name="Lipzen A."/>
            <person name="Daum C."/>
            <person name="Barry K."/>
            <person name="Grigoriev I.V."/>
            <person name="Favel A."/>
            <person name="Rosso M.N."/>
            <person name="Martin F."/>
        </authorList>
    </citation>
    <scope>NUCLEOTIDE SEQUENCE [LARGE SCALE GENOMIC DNA]</scope>
    <source>
        <strain evidence="2 3">CIRM-BRFM 2984</strain>
    </source>
</reference>
<evidence type="ECO:0000313" key="3">
    <source>
        <dbReference type="Proteomes" id="UP001362999"/>
    </source>
</evidence>
<dbReference type="EMBL" id="JAWWNJ010000022">
    <property type="protein sequence ID" value="KAK7033789.1"/>
    <property type="molecule type" value="Genomic_DNA"/>
</dbReference>
<organism evidence="2 3">
    <name type="scientific">Favolaschia claudopus</name>
    <dbReference type="NCBI Taxonomy" id="2862362"/>
    <lineage>
        <taxon>Eukaryota</taxon>
        <taxon>Fungi</taxon>
        <taxon>Dikarya</taxon>
        <taxon>Basidiomycota</taxon>
        <taxon>Agaricomycotina</taxon>
        <taxon>Agaricomycetes</taxon>
        <taxon>Agaricomycetidae</taxon>
        <taxon>Agaricales</taxon>
        <taxon>Marasmiineae</taxon>
        <taxon>Mycenaceae</taxon>
        <taxon>Favolaschia</taxon>
    </lineage>
</organism>
<evidence type="ECO:0000313" key="2">
    <source>
        <dbReference type="EMBL" id="KAK7033789.1"/>
    </source>
</evidence>
<evidence type="ECO:0000256" key="1">
    <source>
        <dbReference type="SAM" id="Phobius"/>
    </source>
</evidence>
<name>A0AAW0C5F0_9AGAR</name>
<keyword evidence="1" id="KW-0472">Membrane</keyword>